<dbReference type="InterPro" id="IPR052509">
    <property type="entry name" value="Metal_resp_DNA-bind_regulator"/>
</dbReference>
<dbReference type="PANTHER" id="PTHR33169">
    <property type="entry name" value="PADR-FAMILY TRANSCRIPTIONAL REGULATOR"/>
    <property type="match status" value="1"/>
</dbReference>
<dbReference type="PANTHER" id="PTHR33169:SF14">
    <property type="entry name" value="TRANSCRIPTIONAL REGULATOR RV3488"/>
    <property type="match status" value="1"/>
</dbReference>
<sequence length="125" mass="13826">MMDSTLGSFEEAVLMAVYANGDNAYGATIYTKLEEWKQSSLSMGAIYKTLGRLEAKGYLDPKEGPPEPKRRGRRKKFYRLTGTGITALNGVRAMRRRMDTSLGLSGGGLALNAWQWGRLAGVWCE</sequence>
<dbReference type="AlphaFoldDB" id="A0A8J7QKP4"/>
<evidence type="ECO:0000259" key="1">
    <source>
        <dbReference type="Pfam" id="PF03551"/>
    </source>
</evidence>
<reference evidence="2" key="1">
    <citation type="submission" date="2021-03" db="EMBL/GenBank/DDBJ databases">
        <authorList>
            <person name="Wang G."/>
        </authorList>
    </citation>
    <scope>NUCLEOTIDE SEQUENCE</scope>
    <source>
        <strain evidence="2">KCTC 12899</strain>
    </source>
</reference>
<dbReference type="Gene3D" id="1.10.10.10">
    <property type="entry name" value="Winged helix-like DNA-binding domain superfamily/Winged helix DNA-binding domain"/>
    <property type="match status" value="1"/>
</dbReference>
<proteinExistence type="predicted"/>
<evidence type="ECO:0000313" key="2">
    <source>
        <dbReference type="EMBL" id="MBO1321710.1"/>
    </source>
</evidence>
<dbReference type="InterPro" id="IPR005149">
    <property type="entry name" value="Tscrpt_reg_PadR_N"/>
</dbReference>
<dbReference type="SUPFAM" id="SSF46785">
    <property type="entry name" value="Winged helix' DNA-binding domain"/>
    <property type="match status" value="1"/>
</dbReference>
<dbReference type="RefSeq" id="WP_207861683.1">
    <property type="nucleotide sequence ID" value="NZ_JAFREP010000027.1"/>
</dbReference>
<dbReference type="EMBL" id="JAFREP010000027">
    <property type="protein sequence ID" value="MBO1321710.1"/>
    <property type="molecule type" value="Genomic_DNA"/>
</dbReference>
<dbReference type="InterPro" id="IPR036388">
    <property type="entry name" value="WH-like_DNA-bd_sf"/>
</dbReference>
<accession>A0A8J7QKP4</accession>
<protein>
    <submittedName>
        <fullName evidence="2">PadR family transcriptional regulator</fullName>
    </submittedName>
</protein>
<evidence type="ECO:0000313" key="3">
    <source>
        <dbReference type="Proteomes" id="UP000664417"/>
    </source>
</evidence>
<gene>
    <name evidence="2" type="ORF">J3U88_24740</name>
</gene>
<keyword evidence="3" id="KW-1185">Reference proteome</keyword>
<dbReference type="Pfam" id="PF03551">
    <property type="entry name" value="PadR"/>
    <property type="match status" value="1"/>
</dbReference>
<name>A0A8J7QKP4_9BACT</name>
<organism evidence="2 3">
    <name type="scientific">Acanthopleuribacter pedis</name>
    <dbReference type="NCBI Taxonomy" id="442870"/>
    <lineage>
        <taxon>Bacteria</taxon>
        <taxon>Pseudomonadati</taxon>
        <taxon>Acidobacteriota</taxon>
        <taxon>Holophagae</taxon>
        <taxon>Acanthopleuribacterales</taxon>
        <taxon>Acanthopleuribacteraceae</taxon>
        <taxon>Acanthopleuribacter</taxon>
    </lineage>
</organism>
<comment type="caution">
    <text evidence="2">The sequence shown here is derived from an EMBL/GenBank/DDBJ whole genome shotgun (WGS) entry which is preliminary data.</text>
</comment>
<feature type="domain" description="Transcription regulator PadR N-terminal" evidence="1">
    <location>
        <begin position="22"/>
        <end position="88"/>
    </location>
</feature>
<dbReference type="Proteomes" id="UP000664417">
    <property type="component" value="Unassembled WGS sequence"/>
</dbReference>
<dbReference type="InterPro" id="IPR036390">
    <property type="entry name" value="WH_DNA-bd_sf"/>
</dbReference>